<dbReference type="SUPFAM" id="SSF51735">
    <property type="entry name" value="NAD(P)-binding Rossmann-fold domains"/>
    <property type="match status" value="1"/>
</dbReference>
<dbReference type="InterPro" id="IPR011761">
    <property type="entry name" value="ATP-grasp"/>
</dbReference>
<evidence type="ECO:0000256" key="1">
    <source>
        <dbReference type="ARBA" id="ARBA00022598"/>
    </source>
</evidence>
<sequence length="357" mass="36311">MTRMPVPLPPVPRSPLDAQIPFHARPSRGAVLVTGSGGPAGIAVIRRLVAVGHRVVAADADGAAAGGALAQAAVTVPTADHPRFLDALLGAAAAYGADALIGTVAEELPALTAGVDRLTAAGVATWLPGLAAVDVCCDKAAFSTRMRAAGVPHPRTATRPEQVAQLPGPWIVKPNAGRGSRGLQLLDSGPDVVAALAADPGLIAQTRLSGREFTADALVDRDGRLVTVVPRWRDETKAGISVKGTTFSSEAVTDLVSAALAAVQLTGPANVQGFVADDGTATVVEINPRFSGGLPLTLAAGADVVSAYLAGIRDPQAELPFLWFTPGVRMSRYFAETYTGPDGSPVADPSSPLAVLA</sequence>
<dbReference type="InterPro" id="IPR036291">
    <property type="entry name" value="NAD(P)-bd_dom_sf"/>
</dbReference>
<proteinExistence type="predicted"/>
<keyword evidence="1" id="KW-0436">Ligase</keyword>
<protein>
    <submittedName>
        <fullName evidence="6">Carbamoyl-phosphate synthase large subunit</fullName>
    </submittedName>
</protein>
<dbReference type="GO" id="GO:0016874">
    <property type="term" value="F:ligase activity"/>
    <property type="evidence" value="ECO:0007669"/>
    <property type="project" value="UniProtKB-KW"/>
</dbReference>
<dbReference type="OrthoDB" id="24041at2"/>
<dbReference type="InterPro" id="IPR052032">
    <property type="entry name" value="ATP-dep_AA_Ligase"/>
</dbReference>
<dbReference type="GO" id="GO:0005524">
    <property type="term" value="F:ATP binding"/>
    <property type="evidence" value="ECO:0007669"/>
    <property type="project" value="UniProtKB-UniRule"/>
</dbReference>
<accession>A0A286GXN7</accession>
<dbReference type="Gene3D" id="3.30.1490.20">
    <property type="entry name" value="ATP-grasp fold, A domain"/>
    <property type="match status" value="1"/>
</dbReference>
<organism evidence="6 7">
    <name type="scientific">Blastococcus haudaquaticus</name>
    <dbReference type="NCBI Taxonomy" id="1938745"/>
    <lineage>
        <taxon>Bacteria</taxon>
        <taxon>Bacillati</taxon>
        <taxon>Actinomycetota</taxon>
        <taxon>Actinomycetes</taxon>
        <taxon>Geodermatophilales</taxon>
        <taxon>Geodermatophilaceae</taxon>
        <taxon>Blastococcus</taxon>
    </lineage>
</organism>
<dbReference type="GO" id="GO:0046872">
    <property type="term" value="F:metal ion binding"/>
    <property type="evidence" value="ECO:0007669"/>
    <property type="project" value="InterPro"/>
</dbReference>
<evidence type="ECO:0000256" key="4">
    <source>
        <dbReference type="PROSITE-ProRule" id="PRU00409"/>
    </source>
</evidence>
<dbReference type="Gene3D" id="3.40.50.20">
    <property type="match status" value="1"/>
</dbReference>
<evidence type="ECO:0000256" key="2">
    <source>
        <dbReference type="ARBA" id="ARBA00022741"/>
    </source>
</evidence>
<dbReference type="AlphaFoldDB" id="A0A286GXN7"/>
<evidence type="ECO:0000313" key="7">
    <source>
        <dbReference type="Proteomes" id="UP000219482"/>
    </source>
</evidence>
<keyword evidence="3 4" id="KW-0067">ATP-binding</keyword>
<dbReference type="PANTHER" id="PTHR43585">
    <property type="entry name" value="FUMIPYRROLE BIOSYNTHESIS PROTEIN C"/>
    <property type="match status" value="1"/>
</dbReference>
<dbReference type="PANTHER" id="PTHR43585:SF2">
    <property type="entry name" value="ATP-GRASP ENZYME FSQD"/>
    <property type="match status" value="1"/>
</dbReference>
<dbReference type="Gene3D" id="3.30.470.20">
    <property type="entry name" value="ATP-grasp fold, B domain"/>
    <property type="match status" value="1"/>
</dbReference>
<dbReference type="InterPro" id="IPR013815">
    <property type="entry name" value="ATP_grasp_subdomain_1"/>
</dbReference>
<dbReference type="Proteomes" id="UP000219482">
    <property type="component" value="Unassembled WGS sequence"/>
</dbReference>
<dbReference type="EMBL" id="OCNK01000003">
    <property type="protein sequence ID" value="SOE00252.1"/>
    <property type="molecule type" value="Genomic_DNA"/>
</dbReference>
<evidence type="ECO:0000256" key="3">
    <source>
        <dbReference type="ARBA" id="ARBA00022840"/>
    </source>
</evidence>
<evidence type="ECO:0000259" key="5">
    <source>
        <dbReference type="PROSITE" id="PS50975"/>
    </source>
</evidence>
<dbReference type="SUPFAM" id="SSF56059">
    <property type="entry name" value="Glutathione synthetase ATP-binding domain-like"/>
    <property type="match status" value="1"/>
</dbReference>
<keyword evidence="7" id="KW-1185">Reference proteome</keyword>
<dbReference type="Pfam" id="PF15632">
    <property type="entry name" value="ATPgrasp_Ter"/>
    <property type="match status" value="1"/>
</dbReference>
<reference evidence="7" key="1">
    <citation type="submission" date="2017-09" db="EMBL/GenBank/DDBJ databases">
        <authorList>
            <person name="Varghese N."/>
            <person name="Submissions S."/>
        </authorList>
    </citation>
    <scope>NUCLEOTIDE SEQUENCE [LARGE SCALE GENOMIC DNA]</scope>
    <source>
        <strain evidence="7">DSM 44270</strain>
    </source>
</reference>
<gene>
    <name evidence="6" type="ORF">SAMN06272739_2498</name>
</gene>
<name>A0A286GXN7_9ACTN</name>
<dbReference type="RefSeq" id="WP_097184261.1">
    <property type="nucleotide sequence ID" value="NZ_OCNK01000003.1"/>
</dbReference>
<feature type="domain" description="ATP-grasp" evidence="5">
    <location>
        <begin position="143"/>
        <end position="313"/>
    </location>
</feature>
<keyword evidence="2 4" id="KW-0547">Nucleotide-binding</keyword>
<evidence type="ECO:0000313" key="6">
    <source>
        <dbReference type="EMBL" id="SOE00252.1"/>
    </source>
</evidence>
<dbReference type="PROSITE" id="PS50975">
    <property type="entry name" value="ATP_GRASP"/>
    <property type="match status" value="1"/>
</dbReference>